<dbReference type="Gene3D" id="3.30.2340.10">
    <property type="entry name" value="TruD, insertion domain"/>
    <property type="match status" value="1"/>
</dbReference>
<dbReference type="Pfam" id="PF01142">
    <property type="entry name" value="TruD"/>
    <property type="match status" value="1"/>
</dbReference>
<sequence length="333" mass="37336">MTEFLLPDWPKAYLTPQVSGQYRVTNADFCVTELPLEQPSDEGEHVWLEIEKNGANTAWVAKRLAELAGVRDMDVGYAGLKDRHAITRQWFSIYLPRVEAPDFSQLNDDEMQVLSQQRHVRKLRRGDLAGNEFRLHLRHLSGDIAALDAVLQQIKAQGVPNYFGEQRFGHGGHNVVSGLAMLRGEFKVKNRNKRSLYLSAVRSLLFNQVIASRMQQPGWLQALDGDVLDEQGLITAPLWGRGRLASSEQALALETAVADEYREACDGMEHAGLKQERRAIVSQPLQLQWQQPQSDELVLSFILAPGHYATSVLRELGQFSSAAQRADQLPSGQ</sequence>
<organism evidence="6 7">
    <name type="scientific">Bacterioplanes sanyensis</name>
    <dbReference type="NCBI Taxonomy" id="1249553"/>
    <lineage>
        <taxon>Bacteria</taxon>
        <taxon>Pseudomonadati</taxon>
        <taxon>Pseudomonadota</taxon>
        <taxon>Gammaproteobacteria</taxon>
        <taxon>Oceanospirillales</taxon>
        <taxon>Oceanospirillaceae</taxon>
        <taxon>Bacterioplanes</taxon>
    </lineage>
</organism>
<dbReference type="CDD" id="cd02575">
    <property type="entry name" value="PseudoU_synth_EcTruD"/>
    <property type="match status" value="1"/>
</dbReference>
<dbReference type="EC" id="5.4.99.27" evidence="4"/>
<protein>
    <recommendedName>
        <fullName evidence="4">tRNA pseudouridine synthase D</fullName>
        <ecNumber evidence="4">5.4.99.27</ecNumber>
    </recommendedName>
    <alternativeName>
        <fullName evidence="4">tRNA pseudouridine(13) synthase</fullName>
    </alternativeName>
    <alternativeName>
        <fullName evidence="4">tRNA pseudouridylate synthase D</fullName>
    </alternativeName>
    <alternativeName>
        <fullName evidence="4">tRNA-uridine isomerase D</fullName>
    </alternativeName>
</protein>
<dbReference type="PROSITE" id="PS01268">
    <property type="entry name" value="UPF0024"/>
    <property type="match status" value="1"/>
</dbReference>
<feature type="active site" description="Nucleophile" evidence="4">
    <location>
        <position position="82"/>
    </location>
</feature>
<comment type="function">
    <text evidence="4">Responsible for synthesis of pseudouridine from uracil-13 in transfer RNAs.</text>
</comment>
<dbReference type="Proteomes" id="UP000202440">
    <property type="component" value="Chromosome"/>
</dbReference>
<dbReference type="GO" id="GO:0160150">
    <property type="term" value="F:tRNA pseudouridine(13) synthase activity"/>
    <property type="evidence" value="ECO:0007669"/>
    <property type="project" value="UniProtKB-EC"/>
</dbReference>
<evidence type="ECO:0000313" key="7">
    <source>
        <dbReference type="Proteomes" id="UP000202440"/>
    </source>
</evidence>
<evidence type="ECO:0000256" key="3">
    <source>
        <dbReference type="ARBA" id="ARBA00023235"/>
    </source>
</evidence>
<comment type="catalytic activity">
    <reaction evidence="4">
        <text>uridine(13) in tRNA = pseudouridine(13) in tRNA</text>
        <dbReference type="Rhea" id="RHEA:42540"/>
        <dbReference type="Rhea" id="RHEA-COMP:10105"/>
        <dbReference type="Rhea" id="RHEA-COMP:10106"/>
        <dbReference type="ChEBI" id="CHEBI:65314"/>
        <dbReference type="ChEBI" id="CHEBI:65315"/>
        <dbReference type="EC" id="5.4.99.27"/>
    </reaction>
</comment>
<evidence type="ECO:0000256" key="1">
    <source>
        <dbReference type="ARBA" id="ARBA00007953"/>
    </source>
</evidence>
<keyword evidence="7" id="KW-1185">Reference proteome</keyword>
<dbReference type="InterPro" id="IPR011760">
    <property type="entry name" value="PsdUridine_synth_TruD_insert"/>
</dbReference>
<dbReference type="GO" id="GO:0003723">
    <property type="term" value="F:RNA binding"/>
    <property type="evidence" value="ECO:0007669"/>
    <property type="project" value="InterPro"/>
</dbReference>
<dbReference type="OrthoDB" id="1550679at2"/>
<dbReference type="AlphaFoldDB" id="A0A222FJK0"/>
<dbReference type="KEGG" id="bsan:CHH28_08755"/>
<name>A0A222FJK0_9GAMM</name>
<evidence type="ECO:0000256" key="2">
    <source>
        <dbReference type="ARBA" id="ARBA00022694"/>
    </source>
</evidence>
<dbReference type="NCBIfam" id="TIGR00094">
    <property type="entry name" value="tRNA_TruD_broad"/>
    <property type="match status" value="1"/>
</dbReference>
<keyword evidence="2 4" id="KW-0819">tRNA processing</keyword>
<dbReference type="InterPro" id="IPR043165">
    <property type="entry name" value="TruD_insert_sf"/>
</dbReference>
<dbReference type="EMBL" id="CP022530">
    <property type="protein sequence ID" value="ASP38766.1"/>
    <property type="molecule type" value="Genomic_DNA"/>
</dbReference>
<gene>
    <name evidence="4" type="primary">truD</name>
    <name evidence="6" type="ORF">CHH28_08755</name>
</gene>
<proteinExistence type="inferred from homology"/>
<evidence type="ECO:0000256" key="4">
    <source>
        <dbReference type="HAMAP-Rule" id="MF_01082"/>
    </source>
</evidence>
<feature type="domain" description="TRUD" evidence="5">
    <location>
        <begin position="158"/>
        <end position="282"/>
    </location>
</feature>
<dbReference type="InterPro" id="IPR050170">
    <property type="entry name" value="TruD_pseudoU_synthase"/>
</dbReference>
<dbReference type="InterPro" id="IPR020119">
    <property type="entry name" value="PsdUridine_synth_TruD_CS"/>
</dbReference>
<dbReference type="HAMAP" id="MF_01082">
    <property type="entry name" value="TruD"/>
    <property type="match status" value="1"/>
</dbReference>
<dbReference type="InterPro" id="IPR001656">
    <property type="entry name" value="PsdUridine_synth_TruD"/>
</dbReference>
<dbReference type="InterPro" id="IPR020103">
    <property type="entry name" value="PsdUridine_synth_cat_dom_sf"/>
</dbReference>
<reference evidence="6 7" key="1">
    <citation type="submission" date="2017-07" db="EMBL/GenBank/DDBJ databases">
        <title>Annotated genome sequence of Bacterioplanes sanyensis isolated from Red Sea.</title>
        <authorList>
            <person name="Rehman Z.U."/>
        </authorList>
    </citation>
    <scope>NUCLEOTIDE SEQUENCE [LARGE SCALE GENOMIC DNA]</scope>
    <source>
        <strain evidence="6 7">NV9</strain>
    </source>
</reference>
<dbReference type="GO" id="GO:0031119">
    <property type="term" value="P:tRNA pseudouridine synthesis"/>
    <property type="evidence" value="ECO:0007669"/>
    <property type="project" value="UniProtKB-UniRule"/>
</dbReference>
<dbReference type="PANTHER" id="PTHR47811">
    <property type="entry name" value="TRNA PSEUDOURIDINE SYNTHASE D"/>
    <property type="match status" value="1"/>
</dbReference>
<dbReference type="PROSITE" id="PS50984">
    <property type="entry name" value="TRUD"/>
    <property type="match status" value="1"/>
</dbReference>
<dbReference type="SUPFAM" id="SSF55120">
    <property type="entry name" value="Pseudouridine synthase"/>
    <property type="match status" value="1"/>
</dbReference>
<evidence type="ECO:0000313" key="6">
    <source>
        <dbReference type="EMBL" id="ASP38766.1"/>
    </source>
</evidence>
<accession>A0A222FJK0</accession>
<evidence type="ECO:0000259" key="5">
    <source>
        <dbReference type="PROSITE" id="PS50984"/>
    </source>
</evidence>
<dbReference type="PANTHER" id="PTHR47811:SF1">
    <property type="entry name" value="TRNA PSEUDOURIDINE SYNTHASE D"/>
    <property type="match status" value="1"/>
</dbReference>
<dbReference type="RefSeq" id="WP_094059952.1">
    <property type="nucleotide sequence ID" value="NZ_CP022530.1"/>
</dbReference>
<keyword evidence="3 4" id="KW-0413">Isomerase</keyword>
<dbReference type="InterPro" id="IPR042214">
    <property type="entry name" value="TruD_catalytic"/>
</dbReference>
<comment type="similarity">
    <text evidence="1 4">Belongs to the pseudouridine synthase TruD family.</text>
</comment>
<dbReference type="Gene3D" id="3.30.2350.20">
    <property type="entry name" value="TruD, catalytic domain"/>
    <property type="match status" value="1"/>
</dbReference>
<dbReference type="GO" id="GO:0005829">
    <property type="term" value="C:cytosol"/>
    <property type="evidence" value="ECO:0007669"/>
    <property type="project" value="TreeGrafter"/>
</dbReference>